<dbReference type="Proteomes" id="UP001341840">
    <property type="component" value="Unassembled WGS sequence"/>
</dbReference>
<protein>
    <submittedName>
        <fullName evidence="1">Uncharacterized protein</fullName>
    </submittedName>
</protein>
<proteinExistence type="predicted"/>
<feature type="non-terminal residue" evidence="1">
    <location>
        <position position="120"/>
    </location>
</feature>
<keyword evidence="2" id="KW-1185">Reference proteome</keyword>
<dbReference type="EMBL" id="JASCZI010123760">
    <property type="protein sequence ID" value="MED6165607.1"/>
    <property type="molecule type" value="Genomic_DNA"/>
</dbReference>
<evidence type="ECO:0000313" key="2">
    <source>
        <dbReference type="Proteomes" id="UP001341840"/>
    </source>
</evidence>
<reference evidence="1 2" key="1">
    <citation type="journal article" date="2023" name="Plants (Basel)">
        <title>Bridging the Gap: Combining Genomics and Transcriptomics Approaches to Understand Stylosanthes scabra, an Orphan Legume from the Brazilian Caatinga.</title>
        <authorList>
            <person name="Ferreira-Neto J.R.C."/>
            <person name="da Silva M.D."/>
            <person name="Binneck E."/>
            <person name="de Melo N.F."/>
            <person name="da Silva R.H."/>
            <person name="de Melo A.L.T.M."/>
            <person name="Pandolfi V."/>
            <person name="Bustamante F.O."/>
            <person name="Brasileiro-Vidal A.C."/>
            <person name="Benko-Iseppon A.M."/>
        </authorList>
    </citation>
    <scope>NUCLEOTIDE SEQUENCE [LARGE SCALE GENOMIC DNA]</scope>
    <source>
        <tissue evidence="1">Leaves</tissue>
    </source>
</reference>
<comment type="caution">
    <text evidence="1">The sequence shown here is derived from an EMBL/GenBank/DDBJ whole genome shotgun (WGS) entry which is preliminary data.</text>
</comment>
<sequence>MEDMFDFFEDVDTKREHWRFQVYVVRMWKEMNKNTPRRLTALKSFFKTLRVGGSRHLSPDQCSRDMAVLLRSLRYVIAKVIGKEETRELTTVQGHETKRLALRIQDLEGNTIEVVLFGGM</sequence>
<organism evidence="1 2">
    <name type="scientific">Stylosanthes scabra</name>
    <dbReference type="NCBI Taxonomy" id="79078"/>
    <lineage>
        <taxon>Eukaryota</taxon>
        <taxon>Viridiplantae</taxon>
        <taxon>Streptophyta</taxon>
        <taxon>Embryophyta</taxon>
        <taxon>Tracheophyta</taxon>
        <taxon>Spermatophyta</taxon>
        <taxon>Magnoliopsida</taxon>
        <taxon>eudicotyledons</taxon>
        <taxon>Gunneridae</taxon>
        <taxon>Pentapetalae</taxon>
        <taxon>rosids</taxon>
        <taxon>fabids</taxon>
        <taxon>Fabales</taxon>
        <taxon>Fabaceae</taxon>
        <taxon>Papilionoideae</taxon>
        <taxon>50 kb inversion clade</taxon>
        <taxon>dalbergioids sensu lato</taxon>
        <taxon>Dalbergieae</taxon>
        <taxon>Pterocarpus clade</taxon>
        <taxon>Stylosanthes</taxon>
    </lineage>
</organism>
<evidence type="ECO:0000313" key="1">
    <source>
        <dbReference type="EMBL" id="MED6165607.1"/>
    </source>
</evidence>
<gene>
    <name evidence="1" type="ORF">PIB30_101211</name>
</gene>
<name>A0ABU6UWA8_9FABA</name>
<accession>A0ABU6UWA8</accession>